<feature type="domain" description="SANT" evidence="5">
    <location>
        <begin position="201"/>
        <end position="251"/>
    </location>
</feature>
<dbReference type="PROSITE" id="PS51294">
    <property type="entry name" value="HTH_MYB"/>
    <property type="match status" value="1"/>
</dbReference>
<dbReference type="EMBL" id="VRMN01000004">
    <property type="protein sequence ID" value="KAA8494564.1"/>
    <property type="molecule type" value="Genomic_DNA"/>
</dbReference>
<dbReference type="InterPro" id="IPR017930">
    <property type="entry name" value="Myb_dom"/>
</dbReference>
<dbReference type="NCBIfam" id="TIGR01557">
    <property type="entry name" value="myb_SHAQKYF"/>
    <property type="match status" value="1"/>
</dbReference>
<dbReference type="Proteomes" id="UP000324585">
    <property type="component" value="Unassembled WGS sequence"/>
</dbReference>
<dbReference type="PROSITE" id="PS51293">
    <property type="entry name" value="SANT"/>
    <property type="match status" value="1"/>
</dbReference>
<reference evidence="8" key="1">
    <citation type="journal article" date="2019" name="Nat. Commun.">
        <title>Expansion of phycobilisome linker gene families in mesophilic red algae.</title>
        <authorList>
            <person name="Lee J."/>
            <person name="Kim D."/>
            <person name="Bhattacharya D."/>
            <person name="Yoon H.S."/>
        </authorList>
    </citation>
    <scope>NUCLEOTIDE SEQUENCE [LARGE SCALE GENOMIC DNA]</scope>
    <source>
        <strain evidence="8">CCMP 1328</strain>
    </source>
</reference>
<comment type="caution">
    <text evidence="7">The sequence shown here is derived from an EMBL/GenBank/DDBJ whole genome shotgun (WGS) entry which is preliminary data.</text>
</comment>
<feature type="domain" description="HTH myb-type" evidence="6">
    <location>
        <begin position="201"/>
        <end position="248"/>
    </location>
</feature>
<feature type="compositionally biased region" description="Low complexity" evidence="4">
    <location>
        <begin position="107"/>
        <end position="117"/>
    </location>
</feature>
<dbReference type="PANTHER" id="PTHR44042">
    <property type="entry name" value="DUPLICATED HOMEODOMAIN-LIKE SUPERFAMILY PROTEIN-RELATED"/>
    <property type="match status" value="1"/>
</dbReference>
<organism evidence="7 8">
    <name type="scientific">Porphyridium purpureum</name>
    <name type="common">Red alga</name>
    <name type="synonym">Porphyridium cruentum</name>
    <dbReference type="NCBI Taxonomy" id="35688"/>
    <lineage>
        <taxon>Eukaryota</taxon>
        <taxon>Rhodophyta</taxon>
        <taxon>Bangiophyceae</taxon>
        <taxon>Porphyridiales</taxon>
        <taxon>Porphyridiaceae</taxon>
        <taxon>Porphyridium</taxon>
    </lineage>
</organism>
<name>A0A5J4YV49_PORPP</name>
<keyword evidence="2" id="KW-0804">Transcription</keyword>
<dbReference type="GO" id="GO:0003677">
    <property type="term" value="F:DNA binding"/>
    <property type="evidence" value="ECO:0007669"/>
    <property type="project" value="InterPro"/>
</dbReference>
<dbReference type="CDD" id="cd00167">
    <property type="entry name" value="SANT"/>
    <property type="match status" value="1"/>
</dbReference>
<evidence type="ECO:0000256" key="1">
    <source>
        <dbReference type="ARBA" id="ARBA00023015"/>
    </source>
</evidence>
<gene>
    <name evidence="7" type="ORF">FVE85_2805</name>
</gene>
<dbReference type="AlphaFoldDB" id="A0A5J4YV49"/>
<dbReference type="PANTHER" id="PTHR44042:SF67">
    <property type="entry name" value="MYB-LIKE PROTEIN I"/>
    <property type="match status" value="1"/>
</dbReference>
<evidence type="ECO:0000256" key="3">
    <source>
        <dbReference type="ARBA" id="ARBA00023242"/>
    </source>
</evidence>
<dbReference type="SUPFAM" id="SSF46689">
    <property type="entry name" value="Homeodomain-like"/>
    <property type="match status" value="1"/>
</dbReference>
<evidence type="ECO:0000313" key="7">
    <source>
        <dbReference type="EMBL" id="KAA8494564.1"/>
    </source>
</evidence>
<keyword evidence="3" id="KW-0539">Nucleus</keyword>
<evidence type="ECO:0000259" key="5">
    <source>
        <dbReference type="PROSITE" id="PS51293"/>
    </source>
</evidence>
<dbReference type="Gene3D" id="1.10.10.60">
    <property type="entry name" value="Homeodomain-like"/>
    <property type="match status" value="1"/>
</dbReference>
<feature type="region of interest" description="Disordered" evidence="4">
    <location>
        <begin position="145"/>
        <end position="198"/>
    </location>
</feature>
<keyword evidence="8" id="KW-1185">Reference proteome</keyword>
<protein>
    <submittedName>
        <fullName evidence="7">Myb-like protein I</fullName>
    </submittedName>
</protein>
<evidence type="ECO:0000313" key="8">
    <source>
        <dbReference type="Proteomes" id="UP000324585"/>
    </source>
</evidence>
<proteinExistence type="predicted"/>
<accession>A0A5J4YV49</accession>
<dbReference type="SMART" id="SM00717">
    <property type="entry name" value="SANT"/>
    <property type="match status" value="1"/>
</dbReference>
<dbReference type="InterPro" id="IPR009057">
    <property type="entry name" value="Homeodomain-like_sf"/>
</dbReference>
<keyword evidence="1" id="KW-0805">Transcription regulation</keyword>
<dbReference type="InterPro" id="IPR006447">
    <property type="entry name" value="Myb_dom_plants"/>
</dbReference>
<evidence type="ECO:0000256" key="4">
    <source>
        <dbReference type="SAM" id="MobiDB-lite"/>
    </source>
</evidence>
<evidence type="ECO:0000256" key="2">
    <source>
        <dbReference type="ARBA" id="ARBA00023163"/>
    </source>
</evidence>
<evidence type="ECO:0000259" key="6">
    <source>
        <dbReference type="PROSITE" id="PS51294"/>
    </source>
</evidence>
<dbReference type="InterPro" id="IPR001005">
    <property type="entry name" value="SANT/Myb"/>
</dbReference>
<dbReference type="OrthoDB" id="5793at2759"/>
<sequence>MTECAGYAQEVAVLKRKNEALSVELGMVMDELLALKKKVRGLEGGQLMVEEDEDEVDAPPESGAGAALLLQVVQEHELHMTSMSQDASPCHSDKNVVSDSVGMSTPAAVPASQGAAAAEEDSDRSLGVSIASSDRMNVDVDVAASRASAGKRARGKRVSASPTSTPPLSSTAPMSPLVASTAGRKRGPSAKPAAPGQSRYWTADEHELFLEALKRYGHRDLRSISKFVGTRNVTQVRTHTQKYFMKLMRDAKRRQESESDGMLSPVLGPSLSTVTTPDALDLHAKSQASGEHHAQDVRSVPESCGVSLLSMVAQATT</sequence>
<dbReference type="Pfam" id="PF00249">
    <property type="entry name" value="Myb_DNA-binding"/>
    <property type="match status" value="1"/>
</dbReference>
<feature type="region of interest" description="Disordered" evidence="4">
    <location>
        <begin position="82"/>
        <end position="130"/>
    </location>
</feature>
<feature type="compositionally biased region" description="Low complexity" evidence="4">
    <location>
        <begin position="159"/>
        <end position="177"/>
    </location>
</feature>
<dbReference type="InterPro" id="IPR017884">
    <property type="entry name" value="SANT_dom"/>
</dbReference>